<dbReference type="NCBIfam" id="NF008365">
    <property type="entry name" value="PRK11161.1"/>
    <property type="match status" value="1"/>
</dbReference>
<dbReference type="Gene3D" id="2.60.120.10">
    <property type="entry name" value="Jelly Rolls"/>
    <property type="match status" value="1"/>
</dbReference>
<evidence type="ECO:0000256" key="2">
    <source>
        <dbReference type="ARBA" id="ARBA00023125"/>
    </source>
</evidence>
<keyword evidence="2" id="KW-0238">DNA-binding</keyword>
<dbReference type="InterPro" id="IPR000595">
    <property type="entry name" value="cNMP-bd_dom"/>
</dbReference>
<evidence type="ECO:0000259" key="4">
    <source>
        <dbReference type="PROSITE" id="PS50042"/>
    </source>
</evidence>
<dbReference type="InterPro" id="IPR018335">
    <property type="entry name" value="Tscrpt_reg_HTH_Crp-type_CS"/>
</dbReference>
<dbReference type="InterPro" id="IPR014710">
    <property type="entry name" value="RmlC-like_jellyroll"/>
</dbReference>
<proteinExistence type="predicted"/>
<dbReference type="InterPro" id="IPR018490">
    <property type="entry name" value="cNMP-bd_dom_sf"/>
</dbReference>
<name>A0A382I044_9ZZZZ</name>
<evidence type="ECO:0008006" key="7">
    <source>
        <dbReference type="Google" id="ProtNLM"/>
    </source>
</evidence>
<dbReference type="InterPro" id="IPR036390">
    <property type="entry name" value="WH_DNA-bd_sf"/>
</dbReference>
<dbReference type="EMBL" id="UINC01064400">
    <property type="protein sequence ID" value="SVB93034.1"/>
    <property type="molecule type" value="Genomic_DNA"/>
</dbReference>
<protein>
    <recommendedName>
        <fullName evidence="7">HTH crp-type domain-containing protein</fullName>
    </recommendedName>
</protein>
<dbReference type="CDD" id="cd00038">
    <property type="entry name" value="CAP_ED"/>
    <property type="match status" value="1"/>
</dbReference>
<dbReference type="CDD" id="cd00092">
    <property type="entry name" value="HTH_CRP"/>
    <property type="match status" value="1"/>
</dbReference>
<dbReference type="GO" id="GO:0005829">
    <property type="term" value="C:cytosol"/>
    <property type="evidence" value="ECO:0007669"/>
    <property type="project" value="TreeGrafter"/>
</dbReference>
<dbReference type="GO" id="GO:0003677">
    <property type="term" value="F:DNA binding"/>
    <property type="evidence" value="ECO:0007669"/>
    <property type="project" value="UniProtKB-KW"/>
</dbReference>
<dbReference type="Gene3D" id="1.10.10.10">
    <property type="entry name" value="Winged helix-like DNA-binding domain superfamily/Winged helix DNA-binding domain"/>
    <property type="match status" value="1"/>
</dbReference>
<dbReference type="PROSITE" id="PS00042">
    <property type="entry name" value="HTH_CRP_1"/>
    <property type="match status" value="1"/>
</dbReference>
<sequence>VKLTCQDCSLAELCLPRALSPDDMRQFEAMVDQRPAIARGNFLYQTGDVFEGLYAVKSGSFKTTISASDGEDQITGFYLPGELFGFDGFDDHHSCSAVALEHSCVCELPLSSIDQLVVKIPNLRRELDRLMAREITTDQAMLLQLSRRTAEQRLAAFLVSLSSRFRQRGFSGTEFRLSMSRHDIANYLGLAAETVSRLFKRLKEHHLAFVNGRTIIIQDFEALHRQIHGSESQ</sequence>
<dbReference type="PANTHER" id="PTHR24567:SF75">
    <property type="entry name" value="FUMARATE AND NITRATE REDUCTION REGULATORY PROTEIN"/>
    <property type="match status" value="1"/>
</dbReference>
<evidence type="ECO:0000313" key="6">
    <source>
        <dbReference type="EMBL" id="SVB93034.1"/>
    </source>
</evidence>
<dbReference type="InterPro" id="IPR050397">
    <property type="entry name" value="Env_Response_Regulators"/>
</dbReference>
<keyword evidence="1" id="KW-0805">Transcription regulation</keyword>
<keyword evidence="3" id="KW-0804">Transcription</keyword>
<evidence type="ECO:0000259" key="5">
    <source>
        <dbReference type="PROSITE" id="PS51063"/>
    </source>
</evidence>
<organism evidence="6">
    <name type="scientific">marine metagenome</name>
    <dbReference type="NCBI Taxonomy" id="408172"/>
    <lineage>
        <taxon>unclassified sequences</taxon>
        <taxon>metagenomes</taxon>
        <taxon>ecological metagenomes</taxon>
    </lineage>
</organism>
<gene>
    <name evidence="6" type="ORF">METZ01_LOCUS245888</name>
</gene>
<accession>A0A382I044</accession>
<evidence type="ECO:0000256" key="1">
    <source>
        <dbReference type="ARBA" id="ARBA00023015"/>
    </source>
</evidence>
<dbReference type="SMART" id="SM00100">
    <property type="entry name" value="cNMP"/>
    <property type="match status" value="1"/>
</dbReference>
<dbReference type="SUPFAM" id="SSF51206">
    <property type="entry name" value="cAMP-binding domain-like"/>
    <property type="match status" value="1"/>
</dbReference>
<dbReference type="InterPro" id="IPR036388">
    <property type="entry name" value="WH-like_DNA-bd_sf"/>
</dbReference>
<dbReference type="SMART" id="SM00419">
    <property type="entry name" value="HTH_CRP"/>
    <property type="match status" value="1"/>
</dbReference>
<dbReference type="FunFam" id="1.10.10.10:FF:000028">
    <property type="entry name" value="Fumarate/nitrate reduction transcriptional regulator Fnr"/>
    <property type="match status" value="1"/>
</dbReference>
<dbReference type="AlphaFoldDB" id="A0A382I044"/>
<dbReference type="SUPFAM" id="SSF46785">
    <property type="entry name" value="Winged helix' DNA-binding domain"/>
    <property type="match status" value="1"/>
</dbReference>
<dbReference type="PANTHER" id="PTHR24567">
    <property type="entry name" value="CRP FAMILY TRANSCRIPTIONAL REGULATORY PROTEIN"/>
    <property type="match status" value="1"/>
</dbReference>
<dbReference type="PROSITE" id="PS50042">
    <property type="entry name" value="CNMP_BINDING_3"/>
    <property type="match status" value="1"/>
</dbReference>
<dbReference type="PRINTS" id="PR00034">
    <property type="entry name" value="HTHCRP"/>
</dbReference>
<feature type="non-terminal residue" evidence="6">
    <location>
        <position position="1"/>
    </location>
</feature>
<dbReference type="GO" id="GO:0003700">
    <property type="term" value="F:DNA-binding transcription factor activity"/>
    <property type="evidence" value="ECO:0007669"/>
    <property type="project" value="InterPro"/>
</dbReference>
<dbReference type="Pfam" id="PF00027">
    <property type="entry name" value="cNMP_binding"/>
    <property type="match status" value="1"/>
</dbReference>
<feature type="domain" description="Cyclic nucleotide-binding" evidence="4">
    <location>
        <begin position="15"/>
        <end position="85"/>
    </location>
</feature>
<feature type="domain" description="HTH crp-type" evidence="5">
    <location>
        <begin position="148"/>
        <end position="221"/>
    </location>
</feature>
<evidence type="ECO:0000256" key="3">
    <source>
        <dbReference type="ARBA" id="ARBA00023163"/>
    </source>
</evidence>
<dbReference type="InterPro" id="IPR012318">
    <property type="entry name" value="HTH_CRP"/>
</dbReference>
<dbReference type="Pfam" id="PF13545">
    <property type="entry name" value="HTH_Crp_2"/>
    <property type="match status" value="1"/>
</dbReference>
<reference evidence="6" key="1">
    <citation type="submission" date="2018-05" db="EMBL/GenBank/DDBJ databases">
        <authorList>
            <person name="Lanie J.A."/>
            <person name="Ng W.-L."/>
            <person name="Kazmierczak K.M."/>
            <person name="Andrzejewski T.M."/>
            <person name="Davidsen T.M."/>
            <person name="Wayne K.J."/>
            <person name="Tettelin H."/>
            <person name="Glass J.I."/>
            <person name="Rusch D."/>
            <person name="Podicherti R."/>
            <person name="Tsui H.-C.T."/>
            <person name="Winkler M.E."/>
        </authorList>
    </citation>
    <scope>NUCLEOTIDE SEQUENCE</scope>
</reference>
<dbReference type="PROSITE" id="PS51063">
    <property type="entry name" value="HTH_CRP_2"/>
    <property type="match status" value="1"/>
</dbReference>